<keyword evidence="8 12" id="KW-0326">Glycosidase</keyword>
<dbReference type="GO" id="GO:0009830">
    <property type="term" value="P:cell wall modification involved in abscission"/>
    <property type="evidence" value="ECO:0007669"/>
    <property type="project" value="UniProtKB-ARBA"/>
</dbReference>
<dbReference type="EMBL" id="JAAALK010000079">
    <property type="protein sequence ID" value="KAG8100341.1"/>
    <property type="molecule type" value="Genomic_DNA"/>
</dbReference>
<dbReference type="PROSITE" id="PS00502">
    <property type="entry name" value="POLYGALACTURONASE"/>
    <property type="match status" value="1"/>
</dbReference>
<dbReference type="FunFam" id="2.160.20.10:FF:000028">
    <property type="entry name" value="Polygalacturonase QRT2"/>
    <property type="match status" value="1"/>
</dbReference>
<evidence type="ECO:0000256" key="13">
    <source>
        <dbReference type="SAM" id="SignalP"/>
    </source>
</evidence>
<feature type="chain" id="PRO_5035212257" description="endo-polygalacturonase" evidence="13">
    <location>
        <begin position="24"/>
        <end position="426"/>
    </location>
</feature>
<dbReference type="AlphaFoldDB" id="A0A8J5X1W7"/>
<dbReference type="Pfam" id="PF00295">
    <property type="entry name" value="Glyco_hydro_28"/>
    <property type="match status" value="1"/>
</dbReference>
<dbReference type="InterPro" id="IPR000743">
    <property type="entry name" value="Glyco_hydro_28"/>
</dbReference>
<keyword evidence="9" id="KW-0961">Cell wall biogenesis/degradation</keyword>
<evidence type="ECO:0000313" key="15">
    <source>
        <dbReference type="Proteomes" id="UP000729402"/>
    </source>
</evidence>
<reference evidence="14" key="2">
    <citation type="submission" date="2021-02" db="EMBL/GenBank/DDBJ databases">
        <authorList>
            <person name="Kimball J.A."/>
            <person name="Haas M.W."/>
            <person name="Macchietto M."/>
            <person name="Kono T."/>
            <person name="Duquette J."/>
            <person name="Shao M."/>
        </authorList>
    </citation>
    <scope>NUCLEOTIDE SEQUENCE</scope>
    <source>
        <tissue evidence="14">Fresh leaf tissue</tissue>
    </source>
</reference>
<dbReference type="SMART" id="SM00710">
    <property type="entry name" value="PbH1"/>
    <property type="match status" value="6"/>
</dbReference>
<evidence type="ECO:0000256" key="5">
    <source>
        <dbReference type="ARBA" id="ARBA00022525"/>
    </source>
</evidence>
<dbReference type="EC" id="3.2.1.15" evidence="3"/>
<reference evidence="14" key="1">
    <citation type="journal article" date="2021" name="bioRxiv">
        <title>Whole Genome Assembly and Annotation of Northern Wild Rice, Zizania palustris L., Supports a Whole Genome Duplication in the Zizania Genus.</title>
        <authorList>
            <person name="Haas M."/>
            <person name="Kono T."/>
            <person name="Macchietto M."/>
            <person name="Millas R."/>
            <person name="McGilp L."/>
            <person name="Shao M."/>
            <person name="Duquette J."/>
            <person name="Hirsch C.N."/>
            <person name="Kimball J."/>
        </authorList>
    </citation>
    <scope>NUCLEOTIDE SEQUENCE</scope>
    <source>
        <tissue evidence="14">Fresh leaf tissue</tissue>
    </source>
</reference>
<evidence type="ECO:0000313" key="14">
    <source>
        <dbReference type="EMBL" id="KAG8100341.1"/>
    </source>
</evidence>
<name>A0A8J5X1W7_ZIZPA</name>
<dbReference type="GO" id="GO:0010047">
    <property type="term" value="P:fruit dehiscence"/>
    <property type="evidence" value="ECO:0007669"/>
    <property type="project" value="UniProtKB-ARBA"/>
</dbReference>
<gene>
    <name evidence="14" type="ORF">GUJ93_ZPchr0013g35965</name>
</gene>
<sequence length="426" mass="45835">MGCSELVFSACIAVSFLMCSVRARVNTDGPSLTRGHDDIDFRGRFLESKKVFDVLKHGAYGDGLRDDSKALAKAWAAACSSSESAVVLIPKGKRYLTKHITLSGPCKSKIVLMIEGTLVAPPRSSDWSQETIRHWIMFNGVSGLTVAGGGTVDGNGKIWWQNSCKTNSKLPCTEAPTALTFHSCTNLKVENLKLVNSQQIHMSVEDCTHVRISGMSITAPETSPNTDGIHITRSKHVEVTGCTIKTGDDCMSIEDGTENLHVKNIVCGPGHGISIGSLGDHSSEAHVTNVTVDDVRLHGTTNGARIKTWQGGRGYAKNIVFKNMIMDNVWNPIIVDQNYCDSATPCKQQTSAVQVSNVLFKNIRGTSASKEAIKLDCSTNVPCHGIALKNIKLTVKGGSGDAKSTCRNAKWTRSGTVIPQPCAFSN</sequence>
<evidence type="ECO:0000256" key="4">
    <source>
        <dbReference type="ARBA" id="ARBA00022512"/>
    </source>
</evidence>
<dbReference type="OrthoDB" id="635044at2759"/>
<evidence type="ECO:0000256" key="10">
    <source>
        <dbReference type="ARBA" id="ARBA00034074"/>
    </source>
</evidence>
<comment type="subcellular location">
    <subcellularLocation>
        <location evidence="1">Secreted</location>
        <location evidence="1">Cell wall</location>
    </subcellularLocation>
</comment>
<dbReference type="GO" id="GO:0009901">
    <property type="term" value="P:anther dehiscence"/>
    <property type="evidence" value="ECO:0007669"/>
    <property type="project" value="UniProtKB-ARBA"/>
</dbReference>
<evidence type="ECO:0000256" key="12">
    <source>
        <dbReference type="RuleBase" id="RU361169"/>
    </source>
</evidence>
<accession>A0A8J5X1W7</accession>
<comment type="similarity">
    <text evidence="2 12">Belongs to the glycosyl hydrolase 28 family.</text>
</comment>
<evidence type="ECO:0000256" key="3">
    <source>
        <dbReference type="ARBA" id="ARBA00012736"/>
    </source>
</evidence>
<keyword evidence="15" id="KW-1185">Reference proteome</keyword>
<comment type="caution">
    <text evidence="14">The sequence shown here is derived from an EMBL/GenBank/DDBJ whole genome shotgun (WGS) entry which is preliminary data.</text>
</comment>
<evidence type="ECO:0000256" key="2">
    <source>
        <dbReference type="ARBA" id="ARBA00008834"/>
    </source>
</evidence>
<feature type="signal peptide" evidence="13">
    <location>
        <begin position="1"/>
        <end position="23"/>
    </location>
</feature>
<keyword evidence="7 12" id="KW-0378">Hydrolase</keyword>
<keyword evidence="4" id="KW-0134">Cell wall</keyword>
<dbReference type="PANTHER" id="PTHR31375">
    <property type="match status" value="1"/>
</dbReference>
<evidence type="ECO:0000256" key="8">
    <source>
        <dbReference type="ARBA" id="ARBA00023295"/>
    </source>
</evidence>
<keyword evidence="5" id="KW-0964">Secreted</keyword>
<dbReference type="Proteomes" id="UP000729402">
    <property type="component" value="Unassembled WGS sequence"/>
</dbReference>
<evidence type="ECO:0000256" key="6">
    <source>
        <dbReference type="ARBA" id="ARBA00022729"/>
    </source>
</evidence>
<dbReference type="GO" id="GO:0004650">
    <property type="term" value="F:polygalacturonase activity"/>
    <property type="evidence" value="ECO:0007669"/>
    <property type="project" value="UniProtKB-EC"/>
</dbReference>
<protein>
    <recommendedName>
        <fullName evidence="3">endo-polygalacturonase</fullName>
        <ecNumber evidence="3">3.2.1.15</ecNumber>
    </recommendedName>
</protein>
<evidence type="ECO:0000256" key="1">
    <source>
        <dbReference type="ARBA" id="ARBA00004191"/>
    </source>
</evidence>
<evidence type="ECO:0000256" key="9">
    <source>
        <dbReference type="ARBA" id="ARBA00023316"/>
    </source>
</evidence>
<evidence type="ECO:0000256" key="11">
    <source>
        <dbReference type="PROSITE-ProRule" id="PRU10052"/>
    </source>
</evidence>
<keyword evidence="6 13" id="KW-0732">Signal</keyword>
<proteinExistence type="inferred from homology"/>
<evidence type="ECO:0000256" key="7">
    <source>
        <dbReference type="ARBA" id="ARBA00022801"/>
    </source>
</evidence>
<comment type="catalytic activity">
    <reaction evidence="10">
        <text>(1,4-alpha-D-galacturonosyl)n+m + H2O = (1,4-alpha-D-galacturonosyl)n + (1,4-alpha-D-galacturonosyl)m.</text>
        <dbReference type="EC" id="3.2.1.15"/>
    </reaction>
</comment>
<feature type="active site" evidence="11">
    <location>
        <position position="271"/>
    </location>
</feature>
<dbReference type="GO" id="GO:0005975">
    <property type="term" value="P:carbohydrate metabolic process"/>
    <property type="evidence" value="ECO:0007669"/>
    <property type="project" value="InterPro"/>
</dbReference>
<dbReference type="InterPro" id="IPR006626">
    <property type="entry name" value="PbH1"/>
</dbReference>
<organism evidence="14 15">
    <name type="scientific">Zizania palustris</name>
    <name type="common">Northern wild rice</name>
    <dbReference type="NCBI Taxonomy" id="103762"/>
    <lineage>
        <taxon>Eukaryota</taxon>
        <taxon>Viridiplantae</taxon>
        <taxon>Streptophyta</taxon>
        <taxon>Embryophyta</taxon>
        <taxon>Tracheophyta</taxon>
        <taxon>Spermatophyta</taxon>
        <taxon>Magnoliopsida</taxon>
        <taxon>Liliopsida</taxon>
        <taxon>Poales</taxon>
        <taxon>Poaceae</taxon>
        <taxon>BOP clade</taxon>
        <taxon>Oryzoideae</taxon>
        <taxon>Oryzeae</taxon>
        <taxon>Zizaniinae</taxon>
        <taxon>Zizania</taxon>
    </lineage>
</organism>